<keyword evidence="4" id="KW-1185">Reference proteome</keyword>
<dbReference type="SUPFAM" id="SSF51126">
    <property type="entry name" value="Pectin lyase-like"/>
    <property type="match status" value="1"/>
</dbReference>
<dbReference type="SUPFAM" id="SSF49373">
    <property type="entry name" value="Invasin/intimin cell-adhesion fragments"/>
    <property type="match status" value="1"/>
</dbReference>
<dbReference type="Gene3D" id="2.160.20.10">
    <property type="entry name" value="Single-stranded right-handed beta-helix, Pectin lyase-like"/>
    <property type="match status" value="2"/>
</dbReference>
<dbReference type="InterPro" id="IPR012334">
    <property type="entry name" value="Pectin_lyas_fold"/>
</dbReference>
<dbReference type="GO" id="GO:0004553">
    <property type="term" value="F:hydrolase activity, hydrolyzing O-glycosyl compounds"/>
    <property type="evidence" value="ECO:0007669"/>
    <property type="project" value="UniProtKB-ARBA"/>
</dbReference>
<reference evidence="3 4" key="1">
    <citation type="submission" date="2020-04" db="EMBL/GenBank/DDBJ databases">
        <title>Flammeovirga sp. SR4, a novel species isolated from seawater.</title>
        <authorList>
            <person name="Wang X."/>
        </authorList>
    </citation>
    <scope>NUCLEOTIDE SEQUENCE [LARGE SCALE GENOMIC DNA]</scope>
    <source>
        <strain evidence="3 4">ATCC 23126</strain>
    </source>
</reference>
<dbReference type="SMART" id="SM00710">
    <property type="entry name" value="PbH1"/>
    <property type="match status" value="7"/>
</dbReference>
<sequence length="2696" mass="296460">MKHLQLLLWGLMLLIPFSGMAQGDPVIQILFDQSAPTNLGTETDITFDDLGDITYAQIDLEKGTVASAATASKGIVFRTITGSNYPIANGSAPRSYTFWMKPKALEGTQNLIYTGAGAGTTFTLQLTNQGKIKLADNGGNWVATQTVLVLDEWAHVTVSLSEGVGIHDVDFYINGELSEVGFSGTNNPINTSTGVFKIFGTLNADVTDFRYYNKYLTSTEAYTIYGQNEVVLDALTGGIILTDQSDNNYSFSTLSGTPVMGFQDQEFGRVLEANGAVISASSFRGIEGTTPRTIMFWYKQKEGTGATDKLCYYGAETNKFDLQIRDNTSFRLYNFYSAQQGGSYLSVEEVIDFSSWKHIAVTTNGATTSDVKIYINGVEKGIDLSNLTETSLYTVLAGDFRISNASQGYFNGFKVYKGALSAEEINADFNARKFNQAITFETLSSVNTRVKTIELSATASSGLAVTYESSNPAVATVNGATITVIGAGETDIIASQVGNERYNEAVNVVQKLIVTAYIPEVNPILDFAFDEESGALDFVNTGVLSDVTLLPNTANGAIINLGMMDEDKGQVLDINMDQGEGSLLFKVDNGSYTGVTGSEARTYSAWIKPTNLSEFNTIFYAGKAEGEATSLSVQVLPTGAIKLIAGGNITTTEEYHFIENQWNHIVISIPEGGMLSDIKIQVNGVLADIETVNDRAFNTALATFAIANKFWGFFSDFKYYERAISEEEAIALYTSSVFTHAITFEAPSTLAEKETADFGVSTSSGLVVEYTVSDPSKLKIENGVMTALEEGEVTIEATSFGVTSSHKIIITPYVPEEQPILDFAFNEEGGALDFINTGVLSDVTLLPNTTNGAIINLGMMDEDKGQVLDINMDQGEGSLLFKVDNGNYAGVTGSEARTYSAWIKPTNLSEFNTVFYAGKAEGEATSLSVQILPTGAIKLIAGGNITTTEEYHFVENQWNHIVISIPEDGMLSDIKMHVNGELADIETVNDRAFNIAPATFAIANKFWGFFSDFKYYERAITEEEALELYTSSVFTHTITFEAPTTLAEKETADFGVSTSSGLAVNYTVSDPSKLKIENGVMTALEEGEVTIEAISFGVTASYKIIITPYLPEEEPILDFAFNEESGALDFVNTGVFSDVTLVPNTTNGAIINLGMMDEDKGQVLDINMDQGEGSLLFKVDNGSYAGVTGSEARTYSAWIKPTNLSEFNTIFYAGKAEGEATSLSVQVLPTGAIKLIAGGNITTTEEYHFVENLWNHIVIVIPEDGMLSDIKIQVNGVLADIITVNDRAFNTAPATFAIANKFWGFFSDFKYYERGISDFEALELYTSSVFTHQIIFETEPLMKVGETININAFTTSNLPITYSIENEEIATLSGTQLTALMMGEVEITASSFGVIEQFVISVIEEEEEVIEPKEEPLLWFAFDESPYDEQPINRGLLQDVVLDIDLQKGGAVTIGASDEERGNVLFADIPNQTGRLNFKQDNRDYPGVVGTHARTYSMLIKPTDLSEQKTIMYQGINEGDANNISLQLLSSGQVKFVSGGNIITDAYQPIIENQWNLLQIVVDESSPLEEVKIYINTNLVPTTLTGENNLVNTGIATFSIANKYVGYYSDFRLYNRALSEEEIKGFIPKKEQTITFNAIENKTFGDPDFILEAFASSGLKVNFESSDKGILQIEGNLAKIVGYGEVSITATQMGDLKYNPAEAVTVTFMVEKGAYEPKPELLVNFRFDEPADLPIDPYDYSEYHRTPILKGLYEKGYVDTERGNVIKFNVATLEVDGFKGTLGSQRRSMTTWFKANTKTQSVLTNYGVAREGQFNIVYRADNKIRVVLYYNTYNDGEGNPVYEFSYVETEKAFDFVSEWHHVAVVTEGESIEDIRIYINGELQPVLVSPWQGHEKINTVSGGDFRVVSNSDVKMSDYRWYNGTLTNEEIKNIFNGNTFIPEEETALADRTYEGGFGTAIIEMSGFFTANQGAIYNVTSSNINVVKAQVEGSLLMLNEVGEGVSEITIELYGKSYELLGTQTFTVTVSGTSEETPRDLFTFDELPDFFRKTRNKPLLTFPTLATVNVADFGAIPDDDRNDYEGIKEAFKTAISIASAENPVRVNFAKGTYDLLPENEEATHLFNLSNLSNIIIDGTDAKINIQSPKVGFISLTNAQDVVVQGFEIDYETLPFTQGKVISIADDHIEIKIEEDFPALTEEFMQTASQTWGYIRTEVGLIKEGVPNLISTDPNGWNDLGDQVFSLQMSASQLEHFEIGDYFVQIARNNGRTIGRTQQCKNVTFLNITSYASPAGSYNMSSNEEVNLINCNVLIKEGRVHSANADGIHVVGGKLGPWVQGCIFEGYSDDAVNMKHAKANILQVISPTELKVNASIETGSQIVIFNPREGKVITRVRVQSVVDNDDETYIIHLSEAVNNLKEGTHQSADHIYNEDVASESFVFRDNIFRNARRYGMLIQSAYGVIENNIFEDLSTGGIVMENAVDWGEGFLAHDLLIQNNTFSNCGFDQQYIENEYSATIKMMVMKLSKEDCGEGDEWCGSTPADCDAQGMKNIWIKQNTMTYNKVGILANCVEAGSILDNVLVHNEEDPTLKEGDTAKAMDILNSTFDFEEVLSIDNEFLNADWEVTLSENSIKVLYKGTTIPSASFTLYDATGKTLQTANIRQKSTTIPASINKNQLYIIRLLDQNGKVFTKKLIYDYL</sequence>
<comment type="caution">
    <text evidence="3">The sequence shown here is derived from an EMBL/GenBank/DDBJ whole genome shotgun (WGS) entry which is preliminary data.</text>
</comment>
<evidence type="ECO:0000259" key="2">
    <source>
        <dbReference type="SMART" id="SM00635"/>
    </source>
</evidence>
<dbReference type="InterPro" id="IPR006626">
    <property type="entry name" value="PbH1"/>
</dbReference>
<proteinExistence type="predicted"/>
<dbReference type="EMBL" id="JABANE010000116">
    <property type="protein sequence ID" value="NME71811.1"/>
    <property type="molecule type" value="Genomic_DNA"/>
</dbReference>
<dbReference type="Gene3D" id="2.60.120.200">
    <property type="match status" value="7"/>
</dbReference>
<gene>
    <name evidence="3" type="ORF">HHU12_27850</name>
</gene>
<dbReference type="RefSeq" id="WP_169660017.1">
    <property type="nucleotide sequence ID" value="NZ_JABANE010000116.1"/>
</dbReference>
<dbReference type="InterPro" id="IPR011050">
    <property type="entry name" value="Pectin_lyase_fold/virulence"/>
</dbReference>
<dbReference type="InterPro" id="IPR003343">
    <property type="entry name" value="Big_2"/>
</dbReference>
<protein>
    <recommendedName>
        <fullName evidence="2">BIG2 domain-containing protein</fullName>
    </recommendedName>
</protein>
<dbReference type="SMART" id="SM00635">
    <property type="entry name" value="BID_2"/>
    <property type="match status" value="3"/>
</dbReference>
<accession>A0A7X9RZZ2</accession>
<dbReference type="SUPFAM" id="SSF49899">
    <property type="entry name" value="Concanavalin A-like lectins/glucanases"/>
    <property type="match status" value="7"/>
</dbReference>
<dbReference type="Gene3D" id="2.60.40.1080">
    <property type="match status" value="3"/>
</dbReference>
<feature type="domain" description="BIG2" evidence="2">
    <location>
        <begin position="737"/>
        <end position="809"/>
    </location>
</feature>
<organism evidence="3 4">
    <name type="scientific">Flammeovirga aprica JL-4</name>
    <dbReference type="NCBI Taxonomy" id="694437"/>
    <lineage>
        <taxon>Bacteria</taxon>
        <taxon>Pseudomonadati</taxon>
        <taxon>Bacteroidota</taxon>
        <taxon>Cytophagia</taxon>
        <taxon>Cytophagales</taxon>
        <taxon>Flammeovirgaceae</taxon>
        <taxon>Flammeovirga</taxon>
    </lineage>
</organism>
<evidence type="ECO:0000313" key="4">
    <source>
        <dbReference type="Proteomes" id="UP000576082"/>
    </source>
</evidence>
<name>A0A7X9RZZ2_9BACT</name>
<feature type="domain" description="BIG2" evidence="2">
    <location>
        <begin position="428"/>
        <end position="506"/>
    </location>
</feature>
<keyword evidence="1" id="KW-0732">Signal</keyword>
<dbReference type="Pfam" id="PF13385">
    <property type="entry name" value="Laminin_G_3"/>
    <property type="match status" value="7"/>
</dbReference>
<feature type="chain" id="PRO_5030577240" description="BIG2 domain-containing protein" evidence="1">
    <location>
        <begin position="22"/>
        <end position="2696"/>
    </location>
</feature>
<feature type="domain" description="BIG2" evidence="2">
    <location>
        <begin position="1033"/>
        <end position="1105"/>
    </location>
</feature>
<dbReference type="InterPro" id="IPR013320">
    <property type="entry name" value="ConA-like_dom_sf"/>
</dbReference>
<feature type="signal peptide" evidence="1">
    <location>
        <begin position="1"/>
        <end position="21"/>
    </location>
</feature>
<evidence type="ECO:0000313" key="3">
    <source>
        <dbReference type="EMBL" id="NME71811.1"/>
    </source>
</evidence>
<dbReference type="Proteomes" id="UP000576082">
    <property type="component" value="Unassembled WGS sequence"/>
</dbReference>
<dbReference type="InterPro" id="IPR008964">
    <property type="entry name" value="Invasin/intimin_cell_adhesion"/>
</dbReference>
<dbReference type="GO" id="GO:0005975">
    <property type="term" value="P:carbohydrate metabolic process"/>
    <property type="evidence" value="ECO:0007669"/>
    <property type="project" value="UniProtKB-ARBA"/>
</dbReference>
<evidence type="ECO:0000256" key="1">
    <source>
        <dbReference type="SAM" id="SignalP"/>
    </source>
</evidence>